<gene>
    <name evidence="1" type="ORF">GA0061074_10696</name>
</gene>
<dbReference type="RefSeq" id="WP_092462639.1">
    <property type="nucleotide sequence ID" value="NZ_BJEE01000007.1"/>
</dbReference>
<protein>
    <submittedName>
        <fullName evidence="1">Uncharacterized protein</fullName>
    </submittedName>
</protein>
<dbReference type="AlphaFoldDB" id="A0A1C4AR95"/>
<evidence type="ECO:0000313" key="1">
    <source>
        <dbReference type="EMBL" id="SCB96998.1"/>
    </source>
</evidence>
<proteinExistence type="predicted"/>
<organism evidence="1 2">
    <name type="scientific">Weissella bombi</name>
    <dbReference type="NCBI Taxonomy" id="1505725"/>
    <lineage>
        <taxon>Bacteria</taxon>
        <taxon>Bacillati</taxon>
        <taxon>Bacillota</taxon>
        <taxon>Bacilli</taxon>
        <taxon>Lactobacillales</taxon>
        <taxon>Lactobacillaceae</taxon>
        <taxon>Weissella</taxon>
    </lineage>
</organism>
<evidence type="ECO:0000313" key="2">
    <source>
        <dbReference type="Proteomes" id="UP000199268"/>
    </source>
</evidence>
<reference evidence="2" key="1">
    <citation type="submission" date="2016-08" db="EMBL/GenBank/DDBJ databases">
        <authorList>
            <person name="Varghese N."/>
            <person name="Submissions Spin"/>
        </authorList>
    </citation>
    <scope>NUCLEOTIDE SEQUENCE [LARGE SCALE GENOMIC DNA]</scope>
    <source>
        <strain evidence="2">R-53094</strain>
    </source>
</reference>
<accession>A0A1C4AR95</accession>
<dbReference type="EMBL" id="FMAO01000006">
    <property type="protein sequence ID" value="SCB96998.1"/>
    <property type="molecule type" value="Genomic_DNA"/>
</dbReference>
<name>A0A1C4AR95_9LACO</name>
<dbReference type="OrthoDB" id="2148857at2"/>
<keyword evidence="2" id="KW-1185">Reference proteome</keyword>
<sequence length="165" mass="18475">MDMTGNDFIEILTNETYKTKTFEAADQATINLDELFTDVEKEAAASEVFSDALVINEEEPIIFRIEASLINLPLRYTNAIRKIVVNDEAKEMSLYMIVEHPLVTKSHLLIKKASSVQSFLDDPTSVEEKITSFFNEQLAQINANKIAAAEEERAAAEQAATTENQ</sequence>
<dbReference type="Proteomes" id="UP000199268">
    <property type="component" value="Unassembled WGS sequence"/>
</dbReference>
<dbReference type="STRING" id="1505725.GA0061074_10696"/>